<dbReference type="Pfam" id="PF00126">
    <property type="entry name" value="HTH_1"/>
    <property type="match status" value="1"/>
</dbReference>
<name>A0A7W4PJT1_9PROT</name>
<dbReference type="Gene3D" id="3.40.190.10">
    <property type="entry name" value="Periplasmic binding protein-like II"/>
    <property type="match status" value="2"/>
</dbReference>
<dbReference type="InterPro" id="IPR036388">
    <property type="entry name" value="WH-like_DNA-bd_sf"/>
</dbReference>
<organism evidence="6 7">
    <name type="scientific">Gluconacetobacter tumulisoli</name>
    <dbReference type="NCBI Taxonomy" id="1286189"/>
    <lineage>
        <taxon>Bacteria</taxon>
        <taxon>Pseudomonadati</taxon>
        <taxon>Pseudomonadota</taxon>
        <taxon>Alphaproteobacteria</taxon>
        <taxon>Acetobacterales</taxon>
        <taxon>Acetobacteraceae</taxon>
        <taxon>Gluconacetobacter</taxon>
    </lineage>
</organism>
<comment type="caution">
    <text evidence="6">The sequence shown here is derived from an EMBL/GenBank/DDBJ whole genome shotgun (WGS) entry which is preliminary data.</text>
</comment>
<dbReference type="InterPro" id="IPR050389">
    <property type="entry name" value="LysR-type_TF"/>
</dbReference>
<dbReference type="InterPro" id="IPR036390">
    <property type="entry name" value="WH_DNA-bd_sf"/>
</dbReference>
<evidence type="ECO:0000256" key="1">
    <source>
        <dbReference type="ARBA" id="ARBA00009437"/>
    </source>
</evidence>
<reference evidence="6 7" key="1">
    <citation type="submission" date="2020-04" db="EMBL/GenBank/DDBJ databases">
        <title>Description of novel Gluconacetobacter.</title>
        <authorList>
            <person name="Sombolestani A."/>
        </authorList>
    </citation>
    <scope>NUCLEOTIDE SEQUENCE [LARGE SCALE GENOMIC DNA]</scope>
    <source>
        <strain evidence="6 7">LMG 27802</strain>
    </source>
</reference>
<dbReference type="PANTHER" id="PTHR30118:SF15">
    <property type="entry name" value="TRANSCRIPTIONAL REGULATORY PROTEIN"/>
    <property type="match status" value="1"/>
</dbReference>
<dbReference type="PANTHER" id="PTHR30118">
    <property type="entry name" value="HTH-TYPE TRANSCRIPTIONAL REGULATOR LEUO-RELATED"/>
    <property type="match status" value="1"/>
</dbReference>
<feature type="domain" description="HTH lysR-type" evidence="5">
    <location>
        <begin position="12"/>
        <end position="69"/>
    </location>
</feature>
<keyword evidence="7" id="KW-1185">Reference proteome</keyword>
<keyword evidence="2" id="KW-0805">Transcription regulation</keyword>
<dbReference type="PRINTS" id="PR00039">
    <property type="entry name" value="HTHLYSR"/>
</dbReference>
<keyword evidence="3" id="KW-0238">DNA-binding</keyword>
<dbReference type="SUPFAM" id="SSF53850">
    <property type="entry name" value="Periplasmic binding protein-like II"/>
    <property type="match status" value="1"/>
</dbReference>
<evidence type="ECO:0000313" key="6">
    <source>
        <dbReference type="EMBL" id="MBB2200677.1"/>
    </source>
</evidence>
<comment type="similarity">
    <text evidence="1">Belongs to the LysR transcriptional regulatory family.</text>
</comment>
<dbReference type="GO" id="GO:0003700">
    <property type="term" value="F:DNA-binding transcription factor activity"/>
    <property type="evidence" value="ECO:0007669"/>
    <property type="project" value="InterPro"/>
</dbReference>
<keyword evidence="4" id="KW-0804">Transcription</keyword>
<dbReference type="SUPFAM" id="SSF46785">
    <property type="entry name" value="Winged helix' DNA-binding domain"/>
    <property type="match status" value="1"/>
</dbReference>
<dbReference type="Proteomes" id="UP000578030">
    <property type="component" value="Unassembled WGS sequence"/>
</dbReference>
<evidence type="ECO:0000313" key="7">
    <source>
        <dbReference type="Proteomes" id="UP000578030"/>
    </source>
</evidence>
<evidence type="ECO:0000259" key="5">
    <source>
        <dbReference type="PROSITE" id="PS50931"/>
    </source>
</evidence>
<gene>
    <name evidence="6" type="ORF">HLH28_03615</name>
</gene>
<dbReference type="Gene3D" id="1.10.10.10">
    <property type="entry name" value="Winged helix-like DNA-binding domain superfamily/Winged helix DNA-binding domain"/>
    <property type="match status" value="1"/>
</dbReference>
<protein>
    <submittedName>
        <fullName evidence="6">LysR family transcriptional regulator</fullName>
    </submittedName>
</protein>
<accession>A0A7W4PJT1</accession>
<dbReference type="InterPro" id="IPR005119">
    <property type="entry name" value="LysR_subst-bd"/>
</dbReference>
<sequence>MRKIDLTDISRFDFNLLVTFLAIWQERSVTKAATRLSLSQSAVSTALTRLRRAAGDPLFLRTRGGMEPTPRAIAMAAQLTDGAAMIRDAFRTHAGFAPATCTRRFTLGMSDDFELAIGPLLSARLMSEAPGAAIVYRQANRYTAGQMLESGEIDVAIVTSGTSRSWMQREAIGEGGYACLFDPAACGIDTAPTLRDYLSLPHVLVSFSGREGIVDTALKAIGHTRRIQTALTHFSALPPFLAGSRVIATIPAHAANTLARISRLRATPVPVELGRYPIALAFTPATGTDAALSWLRGAIADALATGLAQAAHQTAQTAQMAHVTQATQATRTGP</sequence>
<evidence type="ECO:0000256" key="4">
    <source>
        <dbReference type="ARBA" id="ARBA00023163"/>
    </source>
</evidence>
<dbReference type="EMBL" id="JABEQM010000002">
    <property type="protein sequence ID" value="MBB2200677.1"/>
    <property type="molecule type" value="Genomic_DNA"/>
</dbReference>
<dbReference type="RefSeq" id="WP_182954554.1">
    <property type="nucleotide sequence ID" value="NZ_JABEQM010000002.1"/>
</dbReference>
<dbReference type="InterPro" id="IPR000847">
    <property type="entry name" value="LysR_HTH_N"/>
</dbReference>
<evidence type="ECO:0000256" key="3">
    <source>
        <dbReference type="ARBA" id="ARBA00023125"/>
    </source>
</evidence>
<dbReference type="Pfam" id="PF03466">
    <property type="entry name" value="LysR_substrate"/>
    <property type="match status" value="1"/>
</dbReference>
<dbReference type="GO" id="GO:0003677">
    <property type="term" value="F:DNA binding"/>
    <property type="evidence" value="ECO:0007669"/>
    <property type="project" value="UniProtKB-KW"/>
</dbReference>
<dbReference type="PROSITE" id="PS50931">
    <property type="entry name" value="HTH_LYSR"/>
    <property type="match status" value="1"/>
</dbReference>
<proteinExistence type="inferred from homology"/>
<evidence type="ECO:0000256" key="2">
    <source>
        <dbReference type="ARBA" id="ARBA00023015"/>
    </source>
</evidence>
<dbReference type="CDD" id="cd08464">
    <property type="entry name" value="PBP2_DntR_like_2"/>
    <property type="match status" value="1"/>
</dbReference>
<dbReference type="AlphaFoldDB" id="A0A7W4PJT1"/>